<protein>
    <submittedName>
        <fullName evidence="2">DUF4340 domain-containing protein</fullName>
    </submittedName>
</protein>
<dbReference type="RefSeq" id="WP_271013532.1">
    <property type="nucleotide sequence ID" value="NZ_JAQIFT010000068.1"/>
</dbReference>
<dbReference type="Proteomes" id="UP001169242">
    <property type="component" value="Unassembled WGS sequence"/>
</dbReference>
<dbReference type="EMBL" id="JAQIFT010000068">
    <property type="protein sequence ID" value="MDA3733831.1"/>
    <property type="molecule type" value="Genomic_DNA"/>
</dbReference>
<dbReference type="InterPro" id="IPR025641">
    <property type="entry name" value="DUF4340"/>
</dbReference>
<evidence type="ECO:0000313" key="2">
    <source>
        <dbReference type="EMBL" id="MDA3733831.1"/>
    </source>
</evidence>
<reference evidence="2" key="1">
    <citation type="journal article" date="2023" name="Int. J. Syst. Evol. Microbiol.">
        <title>&lt;i&gt;Holtiella tumoricola&lt;/i&gt; gen. nov. sp. nov., isolated from a human clinical sample.</title>
        <authorList>
            <person name="Allen-Vercoe E."/>
            <person name="Daigneault M.C."/>
            <person name="Vancuren S.J."/>
            <person name="Cochrane K."/>
            <person name="O'Neal L.L."/>
            <person name="Sankaranarayanan K."/>
            <person name="Lawson P.A."/>
        </authorList>
    </citation>
    <scope>NUCLEOTIDE SEQUENCE</scope>
    <source>
        <strain evidence="2">CC70A</strain>
    </source>
</reference>
<sequence>MKKKTIIGVVTAILILGAGFGFYKWYQLSQVEALDLVQQKLCDLTVEAIKEIKIEGETPQTFIKKDNNWENEKHPTVSYNQGLINNIAYQISHLDSYKMAKNVKDITTYGIDENSKKVRVLDEAGTSATYWLGHRVLEENATFVWYEEKDELALVLDIDLASVMVPTSEMIEPHVIVPSVEEITKVELKQKGETQVLLTKQDSWIMEAPFSKAHRVQAEQVEQIETYLQVLETLRKEKLVEDENLNLENYGLQVPESQIILNDQYIFDFGNKIGSNIYFKMNGSDEVFEIQGSVESALQAITPFEWIDKQLYSFDRKQVSYIEVQYLEDVYRLQLKEAEQVPTLNGQLIEPSVKEEILKQVEALQIAKNLKNAKFEETNPRAAELIIRIGYLGGEEGSTEFVPYDPSFDLIREDGVIEFAAEKKPLLALVDYLKAQVKEASNS</sequence>
<evidence type="ECO:0000259" key="1">
    <source>
        <dbReference type="Pfam" id="PF14238"/>
    </source>
</evidence>
<evidence type="ECO:0000313" key="3">
    <source>
        <dbReference type="Proteomes" id="UP001169242"/>
    </source>
</evidence>
<feature type="domain" description="DUF4340" evidence="1">
    <location>
        <begin position="214"/>
        <end position="373"/>
    </location>
</feature>
<gene>
    <name evidence="2" type="ORF">PBV87_20365</name>
</gene>
<dbReference type="AlphaFoldDB" id="A0AA42J393"/>
<dbReference type="Pfam" id="PF14238">
    <property type="entry name" value="DUF4340"/>
    <property type="match status" value="2"/>
</dbReference>
<organism evidence="2 3">
    <name type="scientific">Holtiella tumoricola</name>
    <dbReference type="NCBI Taxonomy" id="3018743"/>
    <lineage>
        <taxon>Bacteria</taxon>
        <taxon>Bacillati</taxon>
        <taxon>Bacillota</taxon>
        <taxon>Clostridia</taxon>
        <taxon>Lachnospirales</taxon>
        <taxon>Cellulosilyticaceae</taxon>
        <taxon>Holtiella</taxon>
    </lineage>
</organism>
<proteinExistence type="predicted"/>
<name>A0AA42J393_9FIRM</name>
<comment type="caution">
    <text evidence="2">The sequence shown here is derived from an EMBL/GenBank/DDBJ whole genome shotgun (WGS) entry which is preliminary data.</text>
</comment>
<accession>A0AA42J393</accession>
<feature type="domain" description="DUF4340" evidence="1">
    <location>
        <begin position="69"/>
        <end position="204"/>
    </location>
</feature>
<keyword evidence="3" id="KW-1185">Reference proteome</keyword>